<dbReference type="Pfam" id="PF01593">
    <property type="entry name" value="Amino_oxidase"/>
    <property type="match status" value="1"/>
</dbReference>
<dbReference type="GO" id="GO:0004729">
    <property type="term" value="F:oxygen-dependent protoporphyrinogen oxidase activity"/>
    <property type="evidence" value="ECO:0007669"/>
    <property type="project" value="UniProtKB-EC"/>
</dbReference>
<dbReference type="InterPro" id="IPR002937">
    <property type="entry name" value="Amino_oxidase"/>
</dbReference>
<dbReference type="PANTHER" id="PTHR42923">
    <property type="entry name" value="PROTOPORPHYRINOGEN OXIDASE"/>
    <property type="match status" value="1"/>
</dbReference>
<protein>
    <submittedName>
        <fullName evidence="2">Protoporphyrinogen oxidase</fullName>
        <ecNumber evidence="2">1.3.3.4</ecNumber>
    </submittedName>
</protein>
<dbReference type="AlphaFoldDB" id="A0A517MVV1"/>
<feature type="domain" description="Amine oxidase" evidence="1">
    <location>
        <begin position="26"/>
        <end position="416"/>
    </location>
</feature>
<accession>A0A517MVV1</accession>
<proteinExistence type="predicted"/>
<evidence type="ECO:0000313" key="3">
    <source>
        <dbReference type="Proteomes" id="UP000319852"/>
    </source>
</evidence>
<evidence type="ECO:0000313" key="2">
    <source>
        <dbReference type="EMBL" id="QDS99006.1"/>
    </source>
</evidence>
<dbReference type="NCBIfam" id="NF005560">
    <property type="entry name" value="PRK07233.1"/>
    <property type="match status" value="1"/>
</dbReference>
<name>A0A517MVV1_9BACT</name>
<dbReference type="PANTHER" id="PTHR42923:SF46">
    <property type="entry name" value="AMINE OXIDASE"/>
    <property type="match status" value="1"/>
</dbReference>
<evidence type="ECO:0000259" key="1">
    <source>
        <dbReference type="Pfam" id="PF01593"/>
    </source>
</evidence>
<dbReference type="InterPro" id="IPR050464">
    <property type="entry name" value="Zeta_carotene_desat/Oxidored"/>
</dbReference>
<dbReference type="InterPro" id="IPR036188">
    <property type="entry name" value="FAD/NAD-bd_sf"/>
</dbReference>
<keyword evidence="3" id="KW-1185">Reference proteome</keyword>
<dbReference type="SUPFAM" id="SSF51905">
    <property type="entry name" value="FAD/NAD(P)-binding domain"/>
    <property type="match status" value="1"/>
</dbReference>
<dbReference type="EMBL" id="CP036263">
    <property type="protein sequence ID" value="QDS99006.1"/>
    <property type="molecule type" value="Genomic_DNA"/>
</dbReference>
<sequence>MSSDSLQAGNDLSQKHWAIIGGGMLGLTLAHNLAKAGQQVTLYEAASEIGGLAGSWHVGEIQWDKHYHVTLLSDLRNRALLTELGLEKDMRWVETKTGFFTEGKLYSMSSTPEFLRFPPLRMIDKIRLGGTIFMASKRRDWQALERIPVADWLSKWSGRRTFEKIWLPLLKAKLGDTYKRCSATFIWATIARMYKARQSGLKKEMFGYVPGGYAKILEHFAASLATRGVEICTGEPIKQIVSDQEGLVSVQTDQGAQHFDRVVMTTPSSLLTNFCPQLSDHQRQQHEQVEYLGILCASVVLKKPLANYYVTNITDSGVPFTAVIEMTTLVDPKELGGNTLVYLPRYAAHDDKAWEWSDAQIEELFIGALVDMYPDFSRDDVLAFKVSRARHVMALPTLEYSTKLPPMETNIPNVFAVNSAHIVKGTLNVNEVVELAETALSETLLPSLQNAYQSSSALPELPTTDSLLEPTTQPVSA</sequence>
<dbReference type="Gene3D" id="3.50.50.60">
    <property type="entry name" value="FAD/NAD(P)-binding domain"/>
    <property type="match status" value="1"/>
</dbReference>
<dbReference type="KEGG" id="amob:HG15A2_22950"/>
<keyword evidence="2" id="KW-0560">Oxidoreductase</keyword>
<organism evidence="2 3">
    <name type="scientific">Adhaeretor mobilis</name>
    <dbReference type="NCBI Taxonomy" id="1930276"/>
    <lineage>
        <taxon>Bacteria</taxon>
        <taxon>Pseudomonadati</taxon>
        <taxon>Planctomycetota</taxon>
        <taxon>Planctomycetia</taxon>
        <taxon>Pirellulales</taxon>
        <taxon>Lacipirellulaceae</taxon>
        <taxon>Adhaeretor</taxon>
    </lineage>
</organism>
<dbReference type="EC" id="1.3.3.4" evidence="2"/>
<dbReference type="Proteomes" id="UP000319852">
    <property type="component" value="Chromosome"/>
</dbReference>
<dbReference type="RefSeq" id="WP_145060293.1">
    <property type="nucleotide sequence ID" value="NZ_CP036263.1"/>
</dbReference>
<reference evidence="2 3" key="1">
    <citation type="submission" date="2019-02" db="EMBL/GenBank/DDBJ databases">
        <title>Deep-cultivation of Planctomycetes and their phenomic and genomic characterization uncovers novel biology.</title>
        <authorList>
            <person name="Wiegand S."/>
            <person name="Jogler M."/>
            <person name="Boedeker C."/>
            <person name="Pinto D."/>
            <person name="Vollmers J."/>
            <person name="Rivas-Marin E."/>
            <person name="Kohn T."/>
            <person name="Peeters S.H."/>
            <person name="Heuer A."/>
            <person name="Rast P."/>
            <person name="Oberbeckmann S."/>
            <person name="Bunk B."/>
            <person name="Jeske O."/>
            <person name="Meyerdierks A."/>
            <person name="Storesund J.E."/>
            <person name="Kallscheuer N."/>
            <person name="Luecker S."/>
            <person name="Lage O.M."/>
            <person name="Pohl T."/>
            <person name="Merkel B.J."/>
            <person name="Hornburger P."/>
            <person name="Mueller R.-W."/>
            <person name="Bruemmer F."/>
            <person name="Labrenz M."/>
            <person name="Spormann A.M."/>
            <person name="Op den Camp H."/>
            <person name="Overmann J."/>
            <person name="Amann R."/>
            <person name="Jetten M.S.M."/>
            <person name="Mascher T."/>
            <person name="Medema M.H."/>
            <person name="Devos D.P."/>
            <person name="Kaster A.-K."/>
            <person name="Ovreas L."/>
            <person name="Rohde M."/>
            <person name="Galperin M.Y."/>
            <person name="Jogler C."/>
        </authorList>
    </citation>
    <scope>NUCLEOTIDE SEQUENCE [LARGE SCALE GENOMIC DNA]</scope>
    <source>
        <strain evidence="2 3">HG15A2</strain>
    </source>
</reference>
<gene>
    <name evidence="2" type="primary">hemY_2</name>
    <name evidence="2" type="ORF">HG15A2_22950</name>
</gene>
<dbReference type="OrthoDB" id="9803192at2"/>